<dbReference type="EMBL" id="FXYH01000017">
    <property type="protein sequence ID" value="SMX48285.1"/>
    <property type="molecule type" value="Genomic_DNA"/>
</dbReference>
<protein>
    <submittedName>
        <fullName evidence="1">Uncharacterized protein</fullName>
    </submittedName>
</protein>
<sequence length="34" mass="3877">MNNNRVADRLGGFIIGFQQWHCPYGLRVGRSGWA</sequence>
<reference evidence="1 2" key="1">
    <citation type="submission" date="2017-05" db="EMBL/GenBank/DDBJ databases">
        <authorList>
            <person name="Song R."/>
            <person name="Chenine A.L."/>
            <person name="Ruprecht R.M."/>
        </authorList>
    </citation>
    <scope>NUCLEOTIDE SEQUENCE [LARGE SCALE GENOMIC DNA]</scope>
    <source>
        <strain evidence="1 2">CECT 8663</strain>
    </source>
</reference>
<proteinExistence type="predicted"/>
<evidence type="ECO:0000313" key="1">
    <source>
        <dbReference type="EMBL" id="SMX48285.1"/>
    </source>
</evidence>
<dbReference type="AlphaFoldDB" id="A0A238KZP0"/>
<keyword evidence="2" id="KW-1185">Reference proteome</keyword>
<name>A0A238KZP0_9RHOB</name>
<accession>A0A238KZP0</accession>
<gene>
    <name evidence="1" type="ORF">PEV8663_03798</name>
</gene>
<organism evidence="1 2">
    <name type="scientific">Pelagimonas varians</name>
    <dbReference type="NCBI Taxonomy" id="696760"/>
    <lineage>
        <taxon>Bacteria</taxon>
        <taxon>Pseudomonadati</taxon>
        <taxon>Pseudomonadota</taxon>
        <taxon>Alphaproteobacteria</taxon>
        <taxon>Rhodobacterales</taxon>
        <taxon>Roseobacteraceae</taxon>
        <taxon>Pelagimonas</taxon>
    </lineage>
</organism>
<dbReference type="Proteomes" id="UP000220836">
    <property type="component" value="Unassembled WGS sequence"/>
</dbReference>
<evidence type="ECO:0000313" key="2">
    <source>
        <dbReference type="Proteomes" id="UP000220836"/>
    </source>
</evidence>